<name>A0A927M8S2_9ACTN</name>
<dbReference type="AlphaFoldDB" id="A0A927M8S2"/>
<organism evidence="1 2">
    <name type="scientific">Plantactinospora soyae</name>
    <dbReference type="NCBI Taxonomy" id="1544732"/>
    <lineage>
        <taxon>Bacteria</taxon>
        <taxon>Bacillati</taxon>
        <taxon>Actinomycetota</taxon>
        <taxon>Actinomycetes</taxon>
        <taxon>Micromonosporales</taxon>
        <taxon>Micromonosporaceae</taxon>
        <taxon>Plantactinospora</taxon>
    </lineage>
</organism>
<dbReference type="Proteomes" id="UP000649753">
    <property type="component" value="Unassembled WGS sequence"/>
</dbReference>
<evidence type="ECO:0000313" key="1">
    <source>
        <dbReference type="EMBL" id="MBE1489904.1"/>
    </source>
</evidence>
<dbReference type="EMBL" id="JADBEB010000001">
    <property type="protein sequence ID" value="MBE1489904.1"/>
    <property type="molecule type" value="Genomic_DNA"/>
</dbReference>
<protein>
    <submittedName>
        <fullName evidence="1">Uncharacterized protein</fullName>
    </submittedName>
</protein>
<comment type="caution">
    <text evidence="1">The sequence shown here is derived from an EMBL/GenBank/DDBJ whole genome shotgun (WGS) entry which is preliminary data.</text>
</comment>
<keyword evidence="2" id="KW-1185">Reference proteome</keyword>
<gene>
    <name evidence="1" type="ORF">H4W31_005542</name>
</gene>
<reference evidence="1" key="1">
    <citation type="submission" date="2020-10" db="EMBL/GenBank/DDBJ databases">
        <title>Sequencing the genomes of 1000 actinobacteria strains.</title>
        <authorList>
            <person name="Klenk H.-P."/>
        </authorList>
    </citation>
    <scope>NUCLEOTIDE SEQUENCE</scope>
    <source>
        <strain evidence="1">DSM 46832</strain>
    </source>
</reference>
<proteinExistence type="predicted"/>
<evidence type="ECO:0000313" key="2">
    <source>
        <dbReference type="Proteomes" id="UP000649753"/>
    </source>
</evidence>
<accession>A0A927M8S2</accession>
<sequence>MMVGEGIRSRLRFAATRPGAQTWGGSKLLPGLHRPLGSYPPVLALTVLRESKSRPEILVGVRDPKANRTHQNVASVPTRRVQPAIARSWLWHLRTYRSSSTPGRHDLRDEVANIFSRKLGLSDAQERGEVHFDVEALTAFQGISVIGEQTDGSAVTESLTMFNALVRLRKGDDHVPALTASYNPLVWADIDDFVAMTRTRDTGRLNAGLEDSFFCAYGLCLQTSAKMLAASAEVRRL</sequence>
<dbReference type="RefSeq" id="WP_192769285.1">
    <property type="nucleotide sequence ID" value="NZ_JADBEB010000001.1"/>
</dbReference>